<evidence type="ECO:0000313" key="1">
    <source>
        <dbReference type="EMBL" id="QHT74141.1"/>
    </source>
</evidence>
<name>A0A6C0H0S8_9ZZZZ</name>
<protein>
    <submittedName>
        <fullName evidence="1">Uncharacterized protein</fullName>
    </submittedName>
</protein>
<dbReference type="AlphaFoldDB" id="A0A6C0H0S8"/>
<organism evidence="1">
    <name type="scientific">viral metagenome</name>
    <dbReference type="NCBI Taxonomy" id="1070528"/>
    <lineage>
        <taxon>unclassified sequences</taxon>
        <taxon>metagenomes</taxon>
        <taxon>organismal metagenomes</taxon>
    </lineage>
</organism>
<sequence>MGLLEQLRLLRLNTPLMVFFHQVMVLEMLQINLQKIKGKMG</sequence>
<dbReference type="EMBL" id="MN739838">
    <property type="protein sequence ID" value="QHT74141.1"/>
    <property type="molecule type" value="Genomic_DNA"/>
</dbReference>
<proteinExistence type="predicted"/>
<accession>A0A6C0H0S8</accession>
<reference evidence="1" key="1">
    <citation type="journal article" date="2020" name="Nature">
        <title>Giant virus diversity and host interactions through global metagenomics.</title>
        <authorList>
            <person name="Schulz F."/>
            <person name="Roux S."/>
            <person name="Paez-Espino D."/>
            <person name="Jungbluth S."/>
            <person name="Walsh D.A."/>
            <person name="Denef V.J."/>
            <person name="McMahon K.D."/>
            <person name="Konstantinidis K.T."/>
            <person name="Eloe-Fadrosh E.A."/>
            <person name="Kyrpides N.C."/>
            <person name="Woyke T."/>
        </authorList>
    </citation>
    <scope>NUCLEOTIDE SEQUENCE</scope>
    <source>
        <strain evidence="1">GVMAG-M-3300023179-4</strain>
    </source>
</reference>